<sequence>MRIKEITKNGFAFFLMLWISVNYAQERKAGGQTNSAAVKKTSQERIAAIEKACQAIIDEKHESYSADSLSVAEGGISSSDLNSLQVLGDISSILQAKTQLDTIQQLQTIYSKDKYAGLILRNNEFIKKASSLSAMLHKKADGFDTALGLNKHEELRIVLKKMGEAFHIMGARLDSSIMDFKQTLPYLDETYSQILAIENEEAVTAKNSSPTSEKRNEQLALFEKFTSSIALAKSLNGVVLHLGSIKKCIAAVSKTQDDLAFLAQVSRSL</sequence>
<evidence type="ECO:0000313" key="2">
    <source>
        <dbReference type="Proteomes" id="UP001261871"/>
    </source>
</evidence>
<dbReference type="EMBL" id="JAVDTX010000001">
    <property type="protein sequence ID" value="MDR6843356.1"/>
    <property type="molecule type" value="Genomic_DNA"/>
</dbReference>
<keyword evidence="2" id="KW-1185">Reference proteome</keyword>
<evidence type="ECO:0008006" key="3">
    <source>
        <dbReference type="Google" id="ProtNLM"/>
    </source>
</evidence>
<name>A0ABU1RX58_9FLAO</name>
<reference evidence="1 2" key="1">
    <citation type="submission" date="2023-07" db="EMBL/GenBank/DDBJ databases">
        <title>Sorghum-associated microbial communities from plants grown in Nebraska, USA.</title>
        <authorList>
            <person name="Schachtman D."/>
        </authorList>
    </citation>
    <scope>NUCLEOTIDE SEQUENCE [LARGE SCALE GENOMIC DNA]</scope>
    <source>
        <strain evidence="1 2">BE124</strain>
    </source>
</reference>
<organism evidence="1 2">
    <name type="scientific">Flavobacterium granuli</name>
    <dbReference type="NCBI Taxonomy" id="280093"/>
    <lineage>
        <taxon>Bacteria</taxon>
        <taxon>Pseudomonadati</taxon>
        <taxon>Bacteroidota</taxon>
        <taxon>Flavobacteriia</taxon>
        <taxon>Flavobacteriales</taxon>
        <taxon>Flavobacteriaceae</taxon>
        <taxon>Flavobacterium</taxon>
    </lineage>
</organism>
<dbReference type="RefSeq" id="WP_310002689.1">
    <property type="nucleotide sequence ID" value="NZ_JAVDTX010000001.1"/>
</dbReference>
<gene>
    <name evidence="1" type="ORF">J2W95_000036</name>
</gene>
<proteinExistence type="predicted"/>
<evidence type="ECO:0000313" key="1">
    <source>
        <dbReference type="EMBL" id="MDR6843356.1"/>
    </source>
</evidence>
<accession>A0ABU1RX58</accession>
<protein>
    <recommendedName>
        <fullName evidence="3">Type IV pili methyl-accepting chemotaxis transducer N-term</fullName>
    </recommendedName>
</protein>
<comment type="caution">
    <text evidence="1">The sequence shown here is derived from an EMBL/GenBank/DDBJ whole genome shotgun (WGS) entry which is preliminary data.</text>
</comment>
<dbReference type="Proteomes" id="UP001261871">
    <property type="component" value="Unassembled WGS sequence"/>
</dbReference>